<sequence>GLIELVKRAEPLLPSVPDALDLLRHSGVRPEPDSLRSAIWDLRDQWKLAFLVFKWREEECLRGDEKAWSLMIWVLGSCRKFNVAWSFIRDLHKYNMDARRAMLIMIERYAANGDPGKAIRTFQIMEKLNLSTDPDAFYDLLRFLCVHGSLEEAEDFMLNNKKLFPLSTEGFNIILDGWCNLSDVSETKRVWREMSRSCVNPDEATYAHLIRCFSNAGNLFDSLRLYDGMQNKGWKPGSTVYNSLIYVLARENCLKEALKMMEKMKESGLQPDSCSYNSLIRPLCEADRIAEARVILCIMIKESIEVDRETYHAILLATSYEGTVKVLDGMRKARCCPSADTFLLLIAKFYRLDEPENAVRIWGVMKQYNVLQEASHYQTMIRGLVACGWREKAGEVYAEMRGNGIRDDPKVKLLLRPPKEEKRKIKNELR</sequence>
<dbReference type="Proteomes" id="UP000594263">
    <property type="component" value="Unplaced"/>
</dbReference>
<dbReference type="PANTHER" id="PTHR47939">
    <property type="entry name" value="MEMBRANE-ASSOCIATED SALT-INDUCIBLE PROTEIN-LIKE"/>
    <property type="match status" value="1"/>
</dbReference>
<dbReference type="Pfam" id="PF13041">
    <property type="entry name" value="PPR_2"/>
    <property type="match status" value="2"/>
</dbReference>
<dbReference type="OMA" id="SMIRPLC"/>
<evidence type="ECO:0000256" key="1">
    <source>
        <dbReference type="ARBA" id="ARBA00007626"/>
    </source>
</evidence>
<dbReference type="InterPro" id="IPR050667">
    <property type="entry name" value="PPR-containing_protein"/>
</dbReference>
<comment type="similarity">
    <text evidence="1">Belongs to the PPR family. P subfamily.</text>
</comment>
<evidence type="ECO:0000256" key="3">
    <source>
        <dbReference type="PROSITE-ProRule" id="PRU00708"/>
    </source>
</evidence>
<reference evidence="4" key="1">
    <citation type="submission" date="2021-01" db="UniProtKB">
        <authorList>
            <consortium name="EnsemblPlants"/>
        </authorList>
    </citation>
    <scope>IDENTIFICATION</scope>
</reference>
<dbReference type="InterPro" id="IPR011990">
    <property type="entry name" value="TPR-like_helical_dom_sf"/>
</dbReference>
<dbReference type="InterPro" id="IPR002885">
    <property type="entry name" value="PPR_rpt"/>
</dbReference>
<dbReference type="PANTHER" id="PTHR47939:SF5">
    <property type="entry name" value="PENTACOTRIPEPTIDE-REPEAT REGION OF PRORP DOMAIN-CONTAINING PROTEIN"/>
    <property type="match status" value="1"/>
</dbReference>
<dbReference type="Gene3D" id="1.25.40.10">
    <property type="entry name" value="Tetratricopeptide repeat domain"/>
    <property type="match status" value="3"/>
</dbReference>
<evidence type="ECO:0000256" key="2">
    <source>
        <dbReference type="ARBA" id="ARBA00022737"/>
    </source>
</evidence>
<dbReference type="AlphaFoldDB" id="A0A7N0TFZ8"/>
<dbReference type="NCBIfam" id="TIGR00756">
    <property type="entry name" value="PPR"/>
    <property type="match status" value="4"/>
</dbReference>
<dbReference type="Pfam" id="PF01535">
    <property type="entry name" value="PPR"/>
    <property type="match status" value="2"/>
</dbReference>
<keyword evidence="5" id="KW-1185">Reference proteome</keyword>
<evidence type="ECO:0008006" key="6">
    <source>
        <dbReference type="Google" id="ProtNLM"/>
    </source>
</evidence>
<dbReference type="EnsemblPlants" id="Kaladp0036s0125.1.v1.1">
    <property type="protein sequence ID" value="Kaladp0036s0125.1.v1.1"/>
    <property type="gene ID" value="Kaladp0036s0125.v1.1"/>
</dbReference>
<dbReference type="Gramene" id="Kaladp0036s0125.1.v1.1">
    <property type="protein sequence ID" value="Kaladp0036s0125.1.v1.1"/>
    <property type="gene ID" value="Kaladp0036s0125.v1.1"/>
</dbReference>
<evidence type="ECO:0000313" key="4">
    <source>
        <dbReference type="EnsemblPlants" id="Kaladp0036s0125.1.v1.1"/>
    </source>
</evidence>
<proteinExistence type="inferred from homology"/>
<evidence type="ECO:0000313" key="5">
    <source>
        <dbReference type="Proteomes" id="UP000594263"/>
    </source>
</evidence>
<dbReference type="PROSITE" id="PS51375">
    <property type="entry name" value="PPR"/>
    <property type="match status" value="5"/>
</dbReference>
<protein>
    <recommendedName>
        <fullName evidence="6">Pentatricopeptide repeat-containing protein</fullName>
    </recommendedName>
</protein>
<accession>A0A7N0TFZ8</accession>
<organism evidence="4 5">
    <name type="scientific">Kalanchoe fedtschenkoi</name>
    <name type="common">Lavender scallops</name>
    <name type="synonym">South American air plant</name>
    <dbReference type="NCBI Taxonomy" id="63787"/>
    <lineage>
        <taxon>Eukaryota</taxon>
        <taxon>Viridiplantae</taxon>
        <taxon>Streptophyta</taxon>
        <taxon>Embryophyta</taxon>
        <taxon>Tracheophyta</taxon>
        <taxon>Spermatophyta</taxon>
        <taxon>Magnoliopsida</taxon>
        <taxon>eudicotyledons</taxon>
        <taxon>Gunneridae</taxon>
        <taxon>Pentapetalae</taxon>
        <taxon>Saxifragales</taxon>
        <taxon>Crassulaceae</taxon>
        <taxon>Kalanchoe</taxon>
    </lineage>
</organism>
<keyword evidence="2" id="KW-0677">Repeat</keyword>
<feature type="repeat" description="PPR" evidence="3">
    <location>
        <begin position="202"/>
        <end position="236"/>
    </location>
</feature>
<name>A0A7N0TFZ8_KALFE</name>
<feature type="repeat" description="PPR" evidence="3">
    <location>
        <begin position="272"/>
        <end position="306"/>
    </location>
</feature>
<feature type="repeat" description="PPR" evidence="3">
    <location>
        <begin position="167"/>
        <end position="201"/>
    </location>
</feature>
<feature type="repeat" description="PPR" evidence="3">
    <location>
        <begin position="237"/>
        <end position="271"/>
    </location>
</feature>
<feature type="repeat" description="PPR" evidence="3">
    <location>
        <begin position="373"/>
        <end position="407"/>
    </location>
</feature>